<feature type="domain" description="CHRD" evidence="2">
    <location>
        <begin position="34"/>
        <end position="151"/>
    </location>
</feature>
<dbReference type="AlphaFoldDB" id="A0A1M7H952"/>
<feature type="chain" id="PRO_5012906955" evidence="1">
    <location>
        <begin position="24"/>
        <end position="156"/>
    </location>
</feature>
<keyword evidence="1" id="KW-0732">Signal</keyword>
<dbReference type="Proteomes" id="UP000184092">
    <property type="component" value="Unassembled WGS sequence"/>
</dbReference>
<keyword evidence="4" id="KW-1185">Reference proteome</keyword>
<evidence type="ECO:0000256" key="1">
    <source>
        <dbReference type="SAM" id="SignalP"/>
    </source>
</evidence>
<sequence length="156" mass="16188">MKHLFRFSAILIIFFGITSCSNDYNNPNPNPTPSITTFNATLDGASEAPANSSTATGSATLSFNNTTKIFSISVTHSIASPTGGHIHMGAIGVSGGVIFPFTTLVSPISFTSPALTAAQEADLKANLYYVNIHTAAFPNGEIRGQLIKGTTSGGGY</sequence>
<proteinExistence type="predicted"/>
<feature type="signal peptide" evidence="1">
    <location>
        <begin position="1"/>
        <end position="23"/>
    </location>
</feature>
<dbReference type="RefSeq" id="WP_073206390.1">
    <property type="nucleotide sequence ID" value="NZ_FRCL01000003.1"/>
</dbReference>
<dbReference type="SMART" id="SM00754">
    <property type="entry name" value="CHRD"/>
    <property type="match status" value="1"/>
</dbReference>
<dbReference type="InterPro" id="IPR010895">
    <property type="entry name" value="CHRD"/>
</dbReference>
<evidence type="ECO:0000313" key="3">
    <source>
        <dbReference type="EMBL" id="SHM25131.1"/>
    </source>
</evidence>
<gene>
    <name evidence="3" type="ORF">SAMN05216269_103201</name>
</gene>
<dbReference type="EMBL" id="FRCL01000003">
    <property type="protein sequence ID" value="SHM25131.1"/>
    <property type="molecule type" value="Genomic_DNA"/>
</dbReference>
<reference evidence="4" key="1">
    <citation type="submission" date="2016-11" db="EMBL/GenBank/DDBJ databases">
        <authorList>
            <person name="Varghese N."/>
            <person name="Submissions S."/>
        </authorList>
    </citation>
    <scope>NUCLEOTIDE SEQUENCE [LARGE SCALE GENOMIC DNA]</scope>
    <source>
        <strain evidence="4">CGMCC 1.2749</strain>
    </source>
</reference>
<dbReference type="Pfam" id="PF07452">
    <property type="entry name" value="CHRD"/>
    <property type="match status" value="1"/>
</dbReference>
<name>A0A1M7H952_9FLAO</name>
<dbReference type="STRING" id="178356.SAMN05216269_103201"/>
<evidence type="ECO:0000259" key="2">
    <source>
        <dbReference type="PROSITE" id="PS50933"/>
    </source>
</evidence>
<organism evidence="3 4">
    <name type="scientific">Flavobacterium xinjiangense</name>
    <dbReference type="NCBI Taxonomy" id="178356"/>
    <lineage>
        <taxon>Bacteria</taxon>
        <taxon>Pseudomonadati</taxon>
        <taxon>Bacteroidota</taxon>
        <taxon>Flavobacteriia</taxon>
        <taxon>Flavobacteriales</taxon>
        <taxon>Flavobacteriaceae</taxon>
        <taxon>Flavobacterium</taxon>
    </lineage>
</organism>
<dbReference type="PROSITE" id="PS51257">
    <property type="entry name" value="PROKAR_LIPOPROTEIN"/>
    <property type="match status" value="1"/>
</dbReference>
<protein>
    <submittedName>
        <fullName evidence="3">CHRD domain-containing protein</fullName>
    </submittedName>
</protein>
<evidence type="ECO:0000313" key="4">
    <source>
        <dbReference type="Proteomes" id="UP000184092"/>
    </source>
</evidence>
<dbReference type="PROSITE" id="PS50933">
    <property type="entry name" value="CHRD"/>
    <property type="match status" value="1"/>
</dbReference>
<accession>A0A1M7H952</accession>
<dbReference type="OrthoDB" id="571052at2"/>